<dbReference type="InterPro" id="IPR016032">
    <property type="entry name" value="Sig_transdc_resp-reg_C-effctor"/>
</dbReference>
<dbReference type="AlphaFoldDB" id="A0A916IUL4"/>
<dbReference type="PRINTS" id="PR00038">
    <property type="entry name" value="HTHLUXR"/>
</dbReference>
<evidence type="ECO:0000256" key="4">
    <source>
        <dbReference type="PROSITE-ProRule" id="PRU00169"/>
    </source>
</evidence>
<dbReference type="InterPro" id="IPR001789">
    <property type="entry name" value="Sig_transdc_resp-reg_receiver"/>
</dbReference>
<gene>
    <name evidence="7" type="primary">todT</name>
    <name evidence="7" type="ORF">LMG31506_02461</name>
</gene>
<evidence type="ECO:0000256" key="1">
    <source>
        <dbReference type="ARBA" id="ARBA00023015"/>
    </source>
</evidence>
<reference evidence="7" key="1">
    <citation type="submission" date="2021-03" db="EMBL/GenBank/DDBJ databases">
        <authorList>
            <person name="Peeters C."/>
        </authorList>
    </citation>
    <scope>NUCLEOTIDE SEQUENCE</scope>
    <source>
        <strain evidence="7">LMG 31506</strain>
    </source>
</reference>
<feature type="domain" description="Response regulatory" evidence="6">
    <location>
        <begin position="7"/>
        <end position="121"/>
    </location>
</feature>
<dbReference type="Proteomes" id="UP000672934">
    <property type="component" value="Unassembled WGS sequence"/>
</dbReference>
<comment type="caution">
    <text evidence="7">The sequence shown here is derived from an EMBL/GenBank/DDBJ whole genome shotgun (WGS) entry which is preliminary data.</text>
</comment>
<evidence type="ECO:0000313" key="8">
    <source>
        <dbReference type="Proteomes" id="UP000672934"/>
    </source>
</evidence>
<dbReference type="PROSITE" id="PS50110">
    <property type="entry name" value="RESPONSE_REGULATORY"/>
    <property type="match status" value="1"/>
</dbReference>
<keyword evidence="2" id="KW-0238">DNA-binding</keyword>
<evidence type="ECO:0000313" key="7">
    <source>
        <dbReference type="EMBL" id="CAG2141405.1"/>
    </source>
</evidence>
<proteinExistence type="predicted"/>
<dbReference type="EMBL" id="CAJPUY010000008">
    <property type="protein sequence ID" value="CAG2141405.1"/>
    <property type="molecule type" value="Genomic_DNA"/>
</dbReference>
<keyword evidence="8" id="KW-1185">Reference proteome</keyword>
<evidence type="ECO:0000256" key="3">
    <source>
        <dbReference type="ARBA" id="ARBA00023163"/>
    </source>
</evidence>
<feature type="modified residue" description="4-aspartylphosphate" evidence="4">
    <location>
        <position position="56"/>
    </location>
</feature>
<dbReference type="Gene3D" id="1.10.10.10">
    <property type="entry name" value="Winged helix-like DNA-binding domain superfamily/Winged helix DNA-binding domain"/>
    <property type="match status" value="1"/>
</dbReference>
<organism evidence="7 8">
    <name type="scientific">Cupriavidus yeoncheonensis</name>
    <dbReference type="NCBI Taxonomy" id="1462994"/>
    <lineage>
        <taxon>Bacteria</taxon>
        <taxon>Pseudomonadati</taxon>
        <taxon>Pseudomonadota</taxon>
        <taxon>Betaproteobacteria</taxon>
        <taxon>Burkholderiales</taxon>
        <taxon>Burkholderiaceae</taxon>
        <taxon>Cupriavidus</taxon>
    </lineage>
</organism>
<dbReference type="RefSeq" id="WP_211947428.1">
    <property type="nucleotide sequence ID" value="NZ_CAJPUY010000008.1"/>
</dbReference>
<sequence length="206" mass="22813">MSGNPSIVYVVDDDEIVLWLYRELLQHHGVVLRPFTSPRAFLDSYSPSPCECLVCDLRMPELCGLGVQNELLSTGDCLPIVFVSGHAEVSSVVEAMRVGAFDFLEKPVDGERLVRTVHAALEHSRGLHARRLALTGRRKRLAMLTPKEREIAEHVASGKSSRQISEALSISVRTVENHRARMTEKLSITSVAELVRLLYDLPGSGV</sequence>
<keyword evidence="3" id="KW-0804">Transcription</keyword>
<evidence type="ECO:0000259" key="5">
    <source>
        <dbReference type="PROSITE" id="PS50043"/>
    </source>
</evidence>
<dbReference type="Gene3D" id="3.40.50.2300">
    <property type="match status" value="1"/>
</dbReference>
<dbReference type="SMART" id="SM00421">
    <property type="entry name" value="HTH_LUXR"/>
    <property type="match status" value="1"/>
</dbReference>
<dbReference type="GO" id="GO:0000160">
    <property type="term" value="P:phosphorelay signal transduction system"/>
    <property type="evidence" value="ECO:0007669"/>
    <property type="project" value="InterPro"/>
</dbReference>
<keyword evidence="4" id="KW-0597">Phosphoprotein</keyword>
<dbReference type="PANTHER" id="PTHR44688">
    <property type="entry name" value="DNA-BINDING TRANSCRIPTIONAL ACTIVATOR DEVR_DOSR"/>
    <property type="match status" value="1"/>
</dbReference>
<evidence type="ECO:0000256" key="2">
    <source>
        <dbReference type="ARBA" id="ARBA00023125"/>
    </source>
</evidence>
<keyword evidence="1" id="KW-0805">Transcription regulation</keyword>
<protein>
    <submittedName>
        <fullName evidence="7">Response regulator protein TodT</fullName>
    </submittedName>
</protein>
<accession>A0A916IUL4</accession>
<dbReference type="Pfam" id="PF00196">
    <property type="entry name" value="GerE"/>
    <property type="match status" value="1"/>
</dbReference>
<dbReference type="GO" id="GO:0006355">
    <property type="term" value="P:regulation of DNA-templated transcription"/>
    <property type="evidence" value="ECO:0007669"/>
    <property type="project" value="InterPro"/>
</dbReference>
<dbReference type="PROSITE" id="PS50043">
    <property type="entry name" value="HTH_LUXR_2"/>
    <property type="match status" value="1"/>
</dbReference>
<dbReference type="Pfam" id="PF00072">
    <property type="entry name" value="Response_reg"/>
    <property type="match status" value="1"/>
</dbReference>
<dbReference type="PANTHER" id="PTHR44688:SF16">
    <property type="entry name" value="DNA-BINDING TRANSCRIPTIONAL ACTIVATOR DEVR_DOSR"/>
    <property type="match status" value="1"/>
</dbReference>
<dbReference type="SUPFAM" id="SSF46894">
    <property type="entry name" value="C-terminal effector domain of the bipartite response regulators"/>
    <property type="match status" value="1"/>
</dbReference>
<dbReference type="CDD" id="cd06170">
    <property type="entry name" value="LuxR_C_like"/>
    <property type="match status" value="1"/>
</dbReference>
<dbReference type="SMART" id="SM00448">
    <property type="entry name" value="REC"/>
    <property type="match status" value="1"/>
</dbReference>
<dbReference type="InterPro" id="IPR036388">
    <property type="entry name" value="WH-like_DNA-bd_sf"/>
</dbReference>
<dbReference type="GO" id="GO:0003677">
    <property type="term" value="F:DNA binding"/>
    <property type="evidence" value="ECO:0007669"/>
    <property type="project" value="UniProtKB-KW"/>
</dbReference>
<dbReference type="InterPro" id="IPR011006">
    <property type="entry name" value="CheY-like_superfamily"/>
</dbReference>
<name>A0A916IUL4_9BURK</name>
<feature type="domain" description="HTH luxR-type" evidence="5">
    <location>
        <begin position="137"/>
        <end position="202"/>
    </location>
</feature>
<dbReference type="PROSITE" id="PS00622">
    <property type="entry name" value="HTH_LUXR_1"/>
    <property type="match status" value="1"/>
</dbReference>
<dbReference type="SUPFAM" id="SSF52172">
    <property type="entry name" value="CheY-like"/>
    <property type="match status" value="1"/>
</dbReference>
<evidence type="ECO:0000259" key="6">
    <source>
        <dbReference type="PROSITE" id="PS50110"/>
    </source>
</evidence>
<dbReference type="InterPro" id="IPR000792">
    <property type="entry name" value="Tscrpt_reg_LuxR_C"/>
</dbReference>